<dbReference type="Pfam" id="PF05731">
    <property type="entry name" value="TROVE"/>
    <property type="match status" value="1"/>
</dbReference>
<dbReference type="Pfam" id="PF25045">
    <property type="entry name" value="vWA_Ro60"/>
    <property type="match status" value="1"/>
</dbReference>
<dbReference type="SUPFAM" id="SSF53300">
    <property type="entry name" value="vWA-like"/>
    <property type="match status" value="1"/>
</dbReference>
<keyword evidence="4" id="KW-0479">Metal-binding</keyword>
<dbReference type="InterPro" id="IPR037214">
    <property type="entry name" value="TROVE_dom_sf"/>
</dbReference>
<sequence>MLHESKTQDLKDTNIIVLNPLVMNIAEYLSSSHPDDLRYRLSIAYAVRVLEQQSQLMTNIDITRNQLFPTWKSDEEFVRRFLMFGNSDGIYFARQIDFTCTLVPDLCRIIQSGKGLMILQQILEISESNPAPKKEPLLMALALCARYKVHDTQSKKKLPWDTTEEREKLLPDAICRDIRPVMEKSYQGCLQKAALFAVHKVCVTPTHLFTFIDYCKVVSKESGLKKDSNGWGRALRATVVKWYYNHTPNRLAFIVTKYRYRESYSHRDLFCLCHIHPKRSFSSEHNYWQHQKEYDDIFKHVARNHKGNEKEGKERKRRQELLPDKQSKRGRLDLEETEQVRKNLEELNLERSEEKEASKDFVGLANPVVDATAYINAFNRLQELASANLEEAITLILQYGKNANKYIGFEKEQVPQKFLSFKEVWGALLRRMSLSAILKNMDKMSSVDLFEEQDANIFDYLSGVLSNISSFFYDDYENYTDFTKSDNMSHFSDDPVSLIVRRLNDIEKLRQERFHPLAILSAKTSYEHGYEMKRKRIWKPIKSIQRALDSAFYNCINVIGVTHRRYLIAVDISDSMDSFVQGTTMACSQAAATLSMGLIHHEVNVIPLAFSDFLMRLEWDRFMSLGEYLTAAKKLKYGKTDCAEPMLWAIEHAIYVDVFIILTDNDVSVKSMKPSDAIQWYRQQMRMPNAKLIVVGMTDKSGTLANPNDPNMLVICGMNPSVPQIIHDFVVNV</sequence>
<dbReference type="GO" id="GO:0003723">
    <property type="term" value="F:RNA binding"/>
    <property type="evidence" value="ECO:0007669"/>
    <property type="project" value="UniProtKB-KW"/>
</dbReference>
<evidence type="ECO:0000256" key="1">
    <source>
        <dbReference type="ARBA" id="ARBA00004496"/>
    </source>
</evidence>
<reference evidence="9 10" key="2">
    <citation type="submission" date="2018-11" db="EMBL/GenBank/DDBJ databases">
        <authorList>
            <consortium name="Pathogen Informatics"/>
        </authorList>
    </citation>
    <scope>NUCLEOTIDE SEQUENCE [LARGE SCALE GENOMIC DNA]</scope>
</reference>
<dbReference type="PANTHER" id="PTHR14202:SF0">
    <property type="entry name" value="RNA-BINDING PROTEIN RO60"/>
    <property type="match status" value="1"/>
</dbReference>
<accession>A0A0N4SXI2</accession>
<feature type="domain" description="TROVE" evidence="8">
    <location>
        <begin position="61"/>
        <end position="564"/>
    </location>
</feature>
<evidence type="ECO:0000256" key="6">
    <source>
        <dbReference type="ARBA" id="ARBA00023274"/>
    </source>
</evidence>
<keyword evidence="5" id="KW-0694">RNA-binding</keyword>
<reference evidence="11" key="1">
    <citation type="submission" date="2017-02" db="UniProtKB">
        <authorList>
            <consortium name="WormBaseParasite"/>
        </authorList>
    </citation>
    <scope>IDENTIFICATION</scope>
</reference>
<dbReference type="Proteomes" id="UP000278627">
    <property type="component" value="Unassembled WGS sequence"/>
</dbReference>
<name>A0A0N4SXI2_BRUPA</name>
<dbReference type="InterPro" id="IPR056800">
    <property type="entry name" value="vWA_Ro60"/>
</dbReference>
<comment type="subcellular location">
    <subcellularLocation>
        <location evidence="1">Cytoplasm</location>
    </subcellularLocation>
</comment>
<evidence type="ECO:0000313" key="10">
    <source>
        <dbReference type="Proteomes" id="UP000278627"/>
    </source>
</evidence>
<dbReference type="InterPro" id="IPR036465">
    <property type="entry name" value="vWFA_dom_sf"/>
</dbReference>
<dbReference type="InterPro" id="IPR040322">
    <property type="entry name" value="TROVE2"/>
</dbReference>
<dbReference type="GO" id="GO:0046872">
    <property type="term" value="F:metal ion binding"/>
    <property type="evidence" value="ECO:0007669"/>
    <property type="project" value="UniProtKB-KW"/>
</dbReference>
<evidence type="ECO:0000256" key="3">
    <source>
        <dbReference type="ARBA" id="ARBA00022490"/>
    </source>
</evidence>
<dbReference type="WBParaSite" id="BPAG_0000038601-mRNA-1">
    <property type="protein sequence ID" value="BPAG_0000038601-mRNA-1"/>
    <property type="gene ID" value="BPAG_0000038601"/>
</dbReference>
<dbReference type="GO" id="GO:0005737">
    <property type="term" value="C:cytoplasm"/>
    <property type="evidence" value="ECO:0007669"/>
    <property type="project" value="UniProtKB-SubCell"/>
</dbReference>
<dbReference type="EMBL" id="UZAD01000016">
    <property type="protein sequence ID" value="VDN81573.1"/>
    <property type="molecule type" value="Genomic_DNA"/>
</dbReference>
<keyword evidence="3" id="KW-0963">Cytoplasm</keyword>
<dbReference type="AlphaFoldDB" id="A0A0N4SXI2"/>
<evidence type="ECO:0000259" key="8">
    <source>
        <dbReference type="PROSITE" id="PS50988"/>
    </source>
</evidence>
<feature type="compositionally biased region" description="Basic and acidic residues" evidence="7">
    <location>
        <begin position="306"/>
        <end position="335"/>
    </location>
</feature>
<dbReference type="GO" id="GO:1990904">
    <property type="term" value="C:ribonucleoprotein complex"/>
    <property type="evidence" value="ECO:0007669"/>
    <property type="project" value="UniProtKB-KW"/>
</dbReference>
<dbReference type="PROSITE" id="PS50988">
    <property type="entry name" value="TROVE"/>
    <property type="match status" value="1"/>
</dbReference>
<evidence type="ECO:0000313" key="9">
    <source>
        <dbReference type="EMBL" id="VDN81573.1"/>
    </source>
</evidence>
<gene>
    <name evidence="9" type="ORF">BPAG_LOCUS387</name>
</gene>
<proteinExistence type="inferred from homology"/>
<comment type="similarity">
    <text evidence="2">Belongs to the Ro 60 kDa family.</text>
</comment>
<evidence type="ECO:0000256" key="4">
    <source>
        <dbReference type="ARBA" id="ARBA00022723"/>
    </source>
</evidence>
<dbReference type="InterPro" id="IPR008858">
    <property type="entry name" value="TROVE_dom"/>
</dbReference>
<dbReference type="STRING" id="6280.A0A0N4SXI2"/>
<keyword evidence="6" id="KW-0687">Ribonucleoprotein</keyword>
<evidence type="ECO:0000256" key="7">
    <source>
        <dbReference type="SAM" id="MobiDB-lite"/>
    </source>
</evidence>
<evidence type="ECO:0000256" key="2">
    <source>
        <dbReference type="ARBA" id="ARBA00007814"/>
    </source>
</evidence>
<feature type="region of interest" description="Disordered" evidence="7">
    <location>
        <begin position="305"/>
        <end position="335"/>
    </location>
</feature>
<dbReference type="PANTHER" id="PTHR14202">
    <property type="entry name" value="60 KDA RIBONUCLEOPROTEIN SSA/RO"/>
    <property type="match status" value="1"/>
</dbReference>
<keyword evidence="10" id="KW-1185">Reference proteome</keyword>
<organism evidence="11">
    <name type="scientific">Brugia pahangi</name>
    <name type="common">Filarial nematode worm</name>
    <dbReference type="NCBI Taxonomy" id="6280"/>
    <lineage>
        <taxon>Eukaryota</taxon>
        <taxon>Metazoa</taxon>
        <taxon>Ecdysozoa</taxon>
        <taxon>Nematoda</taxon>
        <taxon>Chromadorea</taxon>
        <taxon>Rhabditida</taxon>
        <taxon>Spirurina</taxon>
        <taxon>Spiruromorpha</taxon>
        <taxon>Filarioidea</taxon>
        <taxon>Onchocercidae</taxon>
        <taxon>Brugia</taxon>
    </lineage>
</organism>
<protein>
    <submittedName>
        <fullName evidence="11">TROVE domain-containing protein</fullName>
    </submittedName>
</protein>
<evidence type="ECO:0000256" key="5">
    <source>
        <dbReference type="ARBA" id="ARBA00022884"/>
    </source>
</evidence>
<evidence type="ECO:0000313" key="11">
    <source>
        <dbReference type="WBParaSite" id="BPAG_0000038601-mRNA-1"/>
    </source>
</evidence>
<dbReference type="Gene3D" id="3.40.50.410">
    <property type="entry name" value="von Willebrand factor, type A domain"/>
    <property type="match status" value="1"/>
</dbReference>
<dbReference type="SUPFAM" id="SSF140864">
    <property type="entry name" value="TROVE domain-like"/>
    <property type="match status" value="3"/>
</dbReference>